<dbReference type="AlphaFoldDB" id="A0A9N9FA60"/>
<protein>
    <submittedName>
        <fullName evidence="1">2270_t:CDS:1</fullName>
    </submittedName>
</protein>
<evidence type="ECO:0000313" key="1">
    <source>
        <dbReference type="EMBL" id="CAG8519130.1"/>
    </source>
</evidence>
<dbReference type="Proteomes" id="UP000789342">
    <property type="component" value="Unassembled WGS sequence"/>
</dbReference>
<feature type="non-terminal residue" evidence="1">
    <location>
        <position position="85"/>
    </location>
</feature>
<organism evidence="1 2">
    <name type="scientific">Acaulospora morrowiae</name>
    <dbReference type="NCBI Taxonomy" id="94023"/>
    <lineage>
        <taxon>Eukaryota</taxon>
        <taxon>Fungi</taxon>
        <taxon>Fungi incertae sedis</taxon>
        <taxon>Mucoromycota</taxon>
        <taxon>Glomeromycotina</taxon>
        <taxon>Glomeromycetes</taxon>
        <taxon>Diversisporales</taxon>
        <taxon>Acaulosporaceae</taxon>
        <taxon>Acaulospora</taxon>
    </lineage>
</organism>
<comment type="caution">
    <text evidence="1">The sequence shown here is derived from an EMBL/GenBank/DDBJ whole genome shotgun (WGS) entry which is preliminary data.</text>
</comment>
<dbReference type="OrthoDB" id="2013972at2759"/>
<dbReference type="EMBL" id="CAJVPV010002153">
    <property type="protein sequence ID" value="CAG8519130.1"/>
    <property type="molecule type" value="Genomic_DNA"/>
</dbReference>
<evidence type="ECO:0000313" key="2">
    <source>
        <dbReference type="Proteomes" id="UP000789342"/>
    </source>
</evidence>
<accession>A0A9N9FA60</accession>
<gene>
    <name evidence="1" type="ORF">AMORRO_LOCUS4111</name>
</gene>
<keyword evidence="2" id="KW-1185">Reference proteome</keyword>
<reference evidence="1" key="1">
    <citation type="submission" date="2021-06" db="EMBL/GenBank/DDBJ databases">
        <authorList>
            <person name="Kallberg Y."/>
            <person name="Tangrot J."/>
            <person name="Rosling A."/>
        </authorList>
    </citation>
    <scope>NUCLEOTIDE SEQUENCE</scope>
    <source>
        <strain evidence="1">CL551</strain>
    </source>
</reference>
<sequence>MIERFCEKIGIDHDAFLKLRLLVEQNGQFYDIHEVKKAFFYSPETGKLERAVIDNFKILFGTLGSALMPILDVTPEEYDDMINSM</sequence>
<name>A0A9N9FA60_9GLOM</name>
<proteinExistence type="predicted"/>